<evidence type="ECO:0000313" key="2">
    <source>
        <dbReference type="EMBL" id="CAD8188442.1"/>
    </source>
</evidence>
<dbReference type="EMBL" id="CAJJDP010000091">
    <property type="protein sequence ID" value="CAD8188442.1"/>
    <property type="molecule type" value="Genomic_DNA"/>
</dbReference>
<evidence type="ECO:0000313" key="3">
    <source>
        <dbReference type="Proteomes" id="UP000683925"/>
    </source>
</evidence>
<keyword evidence="1" id="KW-0812">Transmembrane</keyword>
<sequence>MQCPKIVQSETKTYSDCEFLLLNLSLYWYFILCQVLLQFESDALHQNNQPFLGAYQLYSFRMNHTLKCQQLSFIITSLLSIPTTQSWPSLCKVLWSRRSQQITQFDILNFLILRKRNIRIQKRQKDKMKTQIQNQNIDIDWSLN</sequence>
<dbReference type="AlphaFoldDB" id="A0A8S1WI51"/>
<evidence type="ECO:0008006" key="4">
    <source>
        <dbReference type="Google" id="ProtNLM"/>
    </source>
</evidence>
<keyword evidence="1" id="KW-0472">Membrane</keyword>
<feature type="transmembrane region" description="Helical" evidence="1">
    <location>
        <begin position="20"/>
        <end position="39"/>
    </location>
</feature>
<gene>
    <name evidence="2" type="ORF">POCTA_138.1.T0920211</name>
</gene>
<evidence type="ECO:0000256" key="1">
    <source>
        <dbReference type="SAM" id="Phobius"/>
    </source>
</evidence>
<proteinExistence type="predicted"/>
<accession>A0A8S1WI51</accession>
<dbReference type="Proteomes" id="UP000683925">
    <property type="component" value="Unassembled WGS sequence"/>
</dbReference>
<protein>
    <recommendedName>
        <fullName evidence="4">Transmembrane protein</fullName>
    </recommendedName>
</protein>
<organism evidence="2 3">
    <name type="scientific">Paramecium octaurelia</name>
    <dbReference type="NCBI Taxonomy" id="43137"/>
    <lineage>
        <taxon>Eukaryota</taxon>
        <taxon>Sar</taxon>
        <taxon>Alveolata</taxon>
        <taxon>Ciliophora</taxon>
        <taxon>Intramacronucleata</taxon>
        <taxon>Oligohymenophorea</taxon>
        <taxon>Peniculida</taxon>
        <taxon>Parameciidae</taxon>
        <taxon>Paramecium</taxon>
    </lineage>
</organism>
<keyword evidence="3" id="KW-1185">Reference proteome</keyword>
<comment type="caution">
    <text evidence="2">The sequence shown here is derived from an EMBL/GenBank/DDBJ whole genome shotgun (WGS) entry which is preliminary data.</text>
</comment>
<reference evidence="2" key="1">
    <citation type="submission" date="2021-01" db="EMBL/GenBank/DDBJ databases">
        <authorList>
            <consortium name="Genoscope - CEA"/>
            <person name="William W."/>
        </authorList>
    </citation>
    <scope>NUCLEOTIDE SEQUENCE</scope>
</reference>
<keyword evidence="1" id="KW-1133">Transmembrane helix</keyword>
<name>A0A8S1WI51_PAROT</name>